<feature type="compositionally biased region" description="Polar residues" evidence="1">
    <location>
        <begin position="575"/>
        <end position="599"/>
    </location>
</feature>
<dbReference type="Proteomes" id="UP000001194">
    <property type="component" value="Unassembled WGS sequence"/>
</dbReference>
<dbReference type="InParanoid" id="B0DPL5"/>
<evidence type="ECO:0000313" key="2">
    <source>
        <dbReference type="EMBL" id="EDR03395.1"/>
    </source>
</evidence>
<keyword evidence="3" id="KW-1185">Reference proteome</keyword>
<name>B0DPL5_LACBS</name>
<organism evidence="3">
    <name type="scientific">Laccaria bicolor (strain S238N-H82 / ATCC MYA-4686)</name>
    <name type="common">Bicoloured deceiver</name>
    <name type="synonym">Laccaria laccata var. bicolor</name>
    <dbReference type="NCBI Taxonomy" id="486041"/>
    <lineage>
        <taxon>Eukaryota</taxon>
        <taxon>Fungi</taxon>
        <taxon>Dikarya</taxon>
        <taxon>Basidiomycota</taxon>
        <taxon>Agaricomycotina</taxon>
        <taxon>Agaricomycetes</taxon>
        <taxon>Agaricomycetidae</taxon>
        <taxon>Agaricales</taxon>
        <taxon>Agaricineae</taxon>
        <taxon>Hydnangiaceae</taxon>
        <taxon>Laccaria</taxon>
    </lineage>
</organism>
<proteinExistence type="predicted"/>
<dbReference type="KEGG" id="lbc:LACBIDRAFT_331480"/>
<feature type="region of interest" description="Disordered" evidence="1">
    <location>
        <begin position="569"/>
        <end position="612"/>
    </location>
</feature>
<dbReference type="EMBL" id="DS547124">
    <property type="protein sequence ID" value="EDR03395.1"/>
    <property type="molecule type" value="Genomic_DNA"/>
</dbReference>
<evidence type="ECO:0000313" key="3">
    <source>
        <dbReference type="Proteomes" id="UP000001194"/>
    </source>
</evidence>
<dbReference type="AlphaFoldDB" id="B0DPL5"/>
<protein>
    <submittedName>
        <fullName evidence="2">Predicted protein</fullName>
    </submittedName>
</protein>
<sequence>MKTPNPPTWLRLNNDQLTHVLALCGWNKEVDRGAAGSSIWMVNCFYRLATFNFTSIAGLTTETVIERQNAVLKYRPWILREIVSQGWIRRPQRITTDGPWIIGNSWLHQFGSLKDFSIQGFHLGKKETRYGFTSAYLHENPHPNGLMEPATTLKIQILKSKFAQVRLSEAAPSAPPGPTTTWQTEKTGCPLGRRECNPSPIEVNNVHGDDEPLPVAPRLHLRTRSFFQARRLADGERDGRRRWRCVEDSEPLNKLVEGKEGGTVLTKGDSMATHHHSGGCIPPEESQNLSKAARTNGVTLSLYGIPSSIDPSKAFSRAYWSMNAASPISHRLSTSSISTSTPPTAYAQFPTCSKTIADPLIPLLLLLPSRAPRVLSTSRTNGSSTRSPESQPACLGGAITSELDFPGLWDGIRFGYNRLAGCCAQSSYPVTPSALSMKTSTTALVPPATHTLNNTTEDIELIGDSTKSPTVRMPVPQGFPFTGNLLRPVPFVLQQKQLSFSTYPQAASAFRADNLPSTPFNTLHSPEPSTQLEDLPFGRLGYLPSSPLVNALSVSSPENANHFLRPLTARAPPNSALNTSSSIQPNLDSTPSNLDQAFSSPRRKKAKNQKTL</sequence>
<dbReference type="RefSeq" id="XP_001885851.1">
    <property type="nucleotide sequence ID" value="XM_001885816.1"/>
</dbReference>
<evidence type="ECO:0000256" key="1">
    <source>
        <dbReference type="SAM" id="MobiDB-lite"/>
    </source>
</evidence>
<accession>B0DPL5</accession>
<reference evidence="2 3" key="1">
    <citation type="journal article" date="2008" name="Nature">
        <title>The genome of Laccaria bicolor provides insights into mycorrhizal symbiosis.</title>
        <authorList>
            <person name="Martin F."/>
            <person name="Aerts A."/>
            <person name="Ahren D."/>
            <person name="Brun A."/>
            <person name="Danchin E.G.J."/>
            <person name="Duchaussoy F."/>
            <person name="Gibon J."/>
            <person name="Kohler A."/>
            <person name="Lindquist E."/>
            <person name="Pereda V."/>
            <person name="Salamov A."/>
            <person name="Shapiro H.J."/>
            <person name="Wuyts J."/>
            <person name="Blaudez D."/>
            <person name="Buee M."/>
            <person name="Brokstein P."/>
            <person name="Canbaeck B."/>
            <person name="Cohen D."/>
            <person name="Courty P.E."/>
            <person name="Coutinho P.M."/>
            <person name="Delaruelle C."/>
            <person name="Detter J.C."/>
            <person name="Deveau A."/>
            <person name="DiFazio S."/>
            <person name="Duplessis S."/>
            <person name="Fraissinet-Tachet L."/>
            <person name="Lucic E."/>
            <person name="Frey-Klett P."/>
            <person name="Fourrey C."/>
            <person name="Feussner I."/>
            <person name="Gay G."/>
            <person name="Grimwood J."/>
            <person name="Hoegger P.J."/>
            <person name="Jain P."/>
            <person name="Kilaru S."/>
            <person name="Labbe J."/>
            <person name="Lin Y.C."/>
            <person name="Legue V."/>
            <person name="Le Tacon F."/>
            <person name="Marmeisse R."/>
            <person name="Melayah D."/>
            <person name="Montanini B."/>
            <person name="Muratet M."/>
            <person name="Nehls U."/>
            <person name="Niculita-Hirzel H."/>
            <person name="Oudot-Le Secq M.P."/>
            <person name="Peter M."/>
            <person name="Quesneville H."/>
            <person name="Rajashekar B."/>
            <person name="Reich M."/>
            <person name="Rouhier N."/>
            <person name="Schmutz J."/>
            <person name="Yin T."/>
            <person name="Chalot M."/>
            <person name="Henrissat B."/>
            <person name="Kuees U."/>
            <person name="Lucas S."/>
            <person name="Van de Peer Y."/>
            <person name="Podila G.K."/>
            <person name="Polle A."/>
            <person name="Pukkila P.J."/>
            <person name="Richardson P.M."/>
            <person name="Rouze P."/>
            <person name="Sanders I.R."/>
            <person name="Stajich J.E."/>
            <person name="Tunlid A."/>
            <person name="Tuskan G."/>
            <person name="Grigoriev I.V."/>
        </authorList>
    </citation>
    <scope>NUCLEOTIDE SEQUENCE [LARGE SCALE GENOMIC DNA]</scope>
    <source>
        <strain evidence="3">S238N-H82 / ATCC MYA-4686</strain>
    </source>
</reference>
<gene>
    <name evidence="2" type="ORF">LACBIDRAFT_331480</name>
</gene>
<feature type="compositionally biased region" description="Basic residues" evidence="1">
    <location>
        <begin position="601"/>
        <end position="612"/>
    </location>
</feature>
<dbReference type="STRING" id="486041.B0DPL5"/>
<dbReference type="HOGENOM" id="CLU_446224_0_0_1"/>
<dbReference type="GeneID" id="6081467"/>